<evidence type="ECO:0000256" key="8">
    <source>
        <dbReference type="ARBA" id="ARBA00022777"/>
    </source>
</evidence>
<accession>Q75DQ1</accession>
<organism evidence="15 16">
    <name type="scientific">Eremothecium gossypii (strain ATCC 10895 / CBS 109.51 / FGSC 9923 / NRRL Y-1056)</name>
    <name type="common">Yeast</name>
    <name type="synonym">Ashbya gossypii</name>
    <dbReference type="NCBI Taxonomy" id="284811"/>
    <lineage>
        <taxon>Eukaryota</taxon>
        <taxon>Fungi</taxon>
        <taxon>Dikarya</taxon>
        <taxon>Ascomycota</taxon>
        <taxon>Saccharomycotina</taxon>
        <taxon>Saccharomycetes</taxon>
        <taxon>Saccharomycetales</taxon>
        <taxon>Saccharomycetaceae</taxon>
        <taxon>Eremothecium</taxon>
    </lineage>
</organism>
<feature type="region of interest" description="Disordered" evidence="13">
    <location>
        <begin position="837"/>
        <end position="861"/>
    </location>
</feature>
<feature type="region of interest" description="Disordered" evidence="13">
    <location>
        <begin position="1278"/>
        <end position="1301"/>
    </location>
</feature>
<feature type="binding site" evidence="12">
    <location>
        <position position="90"/>
    </location>
    <ligand>
        <name>ATP</name>
        <dbReference type="ChEBI" id="CHEBI:30616"/>
    </ligand>
</feature>
<dbReference type="OMA" id="HLPFNDD"/>
<dbReference type="GO" id="GO:1902935">
    <property type="term" value="P:protein localization to septin ring"/>
    <property type="evidence" value="ECO:0007669"/>
    <property type="project" value="EnsemblFungi"/>
</dbReference>
<evidence type="ECO:0000256" key="7">
    <source>
        <dbReference type="ARBA" id="ARBA00022741"/>
    </source>
</evidence>
<dbReference type="FunCoup" id="Q75DQ1">
    <property type="interactions" value="580"/>
</dbReference>
<feature type="compositionally biased region" description="Basic and acidic residues" evidence="13">
    <location>
        <begin position="910"/>
        <end position="928"/>
    </location>
</feature>
<keyword evidence="6" id="KW-0808">Transferase</keyword>
<dbReference type="HOGENOM" id="CLU_004849_0_0_1"/>
<evidence type="ECO:0000256" key="12">
    <source>
        <dbReference type="PROSITE-ProRule" id="PRU10141"/>
    </source>
</evidence>
<dbReference type="GO" id="GO:0044879">
    <property type="term" value="P:mitotic morphogenesis checkpoint signaling"/>
    <property type="evidence" value="ECO:0007669"/>
    <property type="project" value="EnsemblFungi"/>
</dbReference>
<dbReference type="SUPFAM" id="SSF56112">
    <property type="entry name" value="Protein kinase-like (PK-like)"/>
    <property type="match status" value="1"/>
</dbReference>
<dbReference type="PROSITE" id="PS00107">
    <property type="entry name" value="PROTEIN_KINASE_ATP"/>
    <property type="match status" value="1"/>
</dbReference>
<evidence type="ECO:0000256" key="5">
    <source>
        <dbReference type="ARBA" id="ARBA00022553"/>
    </source>
</evidence>
<dbReference type="InterPro" id="IPR011009">
    <property type="entry name" value="Kinase-like_dom_sf"/>
</dbReference>
<keyword evidence="5" id="KW-0597">Phosphoprotein</keyword>
<dbReference type="GeneID" id="4619005"/>
<dbReference type="EC" id="2.7.11.1" evidence="3"/>
<feature type="compositionally biased region" description="Basic and acidic residues" evidence="13">
    <location>
        <begin position="1283"/>
        <end position="1301"/>
    </location>
</feature>
<evidence type="ECO:0000313" key="16">
    <source>
        <dbReference type="Proteomes" id="UP000000591"/>
    </source>
</evidence>
<keyword evidence="8" id="KW-0418">Kinase</keyword>
<feature type="compositionally biased region" description="Polar residues" evidence="13">
    <location>
        <begin position="802"/>
        <end position="822"/>
    </location>
</feature>
<feature type="compositionally biased region" description="Polar residues" evidence="13">
    <location>
        <begin position="25"/>
        <end position="47"/>
    </location>
</feature>
<reference evidence="16" key="2">
    <citation type="journal article" date="2013" name="G3 (Bethesda)">
        <title>Genomes of Ashbya fungi isolated from insects reveal four mating-type loci, numerous translocations, lack of transposons, and distinct gene duplications.</title>
        <authorList>
            <person name="Dietrich F.S."/>
            <person name="Voegeli S."/>
            <person name="Kuo S."/>
            <person name="Philippsen P."/>
        </authorList>
    </citation>
    <scope>GENOME REANNOTATION</scope>
    <source>
        <strain evidence="16">ATCC 10895 / CBS 109.51 / FGSC 9923 / NRRL Y-1056</strain>
    </source>
</reference>
<comment type="catalytic activity">
    <reaction evidence="10">
        <text>L-threonyl-[protein] + ATP = O-phospho-L-threonyl-[protein] + ADP + H(+)</text>
        <dbReference type="Rhea" id="RHEA:46608"/>
        <dbReference type="Rhea" id="RHEA-COMP:11060"/>
        <dbReference type="Rhea" id="RHEA-COMP:11605"/>
        <dbReference type="ChEBI" id="CHEBI:15378"/>
        <dbReference type="ChEBI" id="CHEBI:30013"/>
        <dbReference type="ChEBI" id="CHEBI:30616"/>
        <dbReference type="ChEBI" id="CHEBI:61977"/>
        <dbReference type="ChEBI" id="CHEBI:456216"/>
        <dbReference type="EC" id="2.7.11.1"/>
    </reaction>
</comment>
<keyword evidence="9 12" id="KW-0067">ATP-binding</keyword>
<evidence type="ECO:0000256" key="2">
    <source>
        <dbReference type="ARBA" id="ARBA00010791"/>
    </source>
</evidence>
<gene>
    <name evidence="15" type="ORF">AGOS_ABL034W</name>
</gene>
<dbReference type="GO" id="GO:0005634">
    <property type="term" value="C:nucleus"/>
    <property type="evidence" value="ECO:0000318"/>
    <property type="project" value="GO_Central"/>
</dbReference>
<feature type="region of interest" description="Disordered" evidence="13">
    <location>
        <begin position="780"/>
        <end position="822"/>
    </location>
</feature>
<dbReference type="EMBL" id="AE016815">
    <property type="protein sequence ID" value="AAS50737.1"/>
    <property type="molecule type" value="Genomic_DNA"/>
</dbReference>
<dbReference type="STRING" id="284811.Q75DQ1"/>
<dbReference type="CDD" id="cd14081">
    <property type="entry name" value="STKc_BRSK1_2"/>
    <property type="match status" value="1"/>
</dbReference>
<reference evidence="15 16" key="1">
    <citation type="journal article" date="2004" name="Science">
        <title>The Ashbya gossypii genome as a tool for mapping the ancient Saccharomyces cerevisiae genome.</title>
        <authorList>
            <person name="Dietrich F.S."/>
            <person name="Voegeli S."/>
            <person name="Brachat S."/>
            <person name="Lerch A."/>
            <person name="Gates K."/>
            <person name="Steiner S."/>
            <person name="Mohr C."/>
            <person name="Pohlmann R."/>
            <person name="Luedi P."/>
            <person name="Choi S."/>
            <person name="Wing R.A."/>
            <person name="Flavier A."/>
            <person name="Gaffney T.D."/>
            <person name="Philippsen P."/>
        </authorList>
    </citation>
    <scope>NUCLEOTIDE SEQUENCE [LARGE SCALE GENOMIC DNA]</scope>
    <source>
        <strain evidence="16">ATCC 10895 / CBS 109.51 / FGSC 9923 / NRRL Y-1056</strain>
    </source>
</reference>
<dbReference type="eggNOG" id="KOG0588">
    <property type="taxonomic scope" value="Eukaryota"/>
</dbReference>
<keyword evidence="16" id="KW-1185">Reference proteome</keyword>
<dbReference type="KEGG" id="ago:AGOS_ABL034W"/>
<dbReference type="GO" id="GO:0005524">
    <property type="term" value="F:ATP binding"/>
    <property type="evidence" value="ECO:0007669"/>
    <property type="project" value="UniProtKB-UniRule"/>
</dbReference>
<evidence type="ECO:0000259" key="14">
    <source>
        <dbReference type="PROSITE" id="PS50011"/>
    </source>
</evidence>
<feature type="domain" description="Protein kinase" evidence="14">
    <location>
        <begin position="61"/>
        <end position="319"/>
    </location>
</feature>
<evidence type="ECO:0000256" key="11">
    <source>
        <dbReference type="ARBA" id="ARBA00048679"/>
    </source>
</evidence>
<sequence>MTAGHRDERPDREGGSERDEHLNRVVQSVSDATKRLSQISNSSTAHTKTGKRKNRDTVGPWKLGKTLGKGSSGRVRLAKNMQSGKLAAIKIVPKRNVRHNQKQVTALPYGIEREIIIMKLITHPNIMALYEVWENKSELYLVLEYVEGGELFDYLIARGKLPEQEAIHYFKQIVQGVSYCHNFNICHRDLKPENLLLDKKNKTVKIADFGMAALETTNRLLETSCGSPHYASPEIVMGQKYHGSPSDVWSCGIILFALLTGHLPFNDDNVRKLLLKVQHGRYQMPSNVSKEAKDLISKILVVDPEKRITVDKILEHPLLVKYDNPGKGGLACPLEKPEERPKVLDIHSIDDIDETILSNLQILWHGAPKEYLVDKLLQSGFTEEKLFYALLLRYQQRQSVEPTSVPSNMASTNGSGAFARASNNDQSVINAPKVTQKSQFSINSLLVSPKKTREGYVASSSRVFKHSVSRRSLHVSPSPMKSSTSCRSLKSSSSKRLQSPNPKAITQPVKVTSPQPRRRTLHNSASKRSLYSLTSISKRSLNLNEFLQEANEVKTPKLPSMPLQDQPRSEAPKTPTKTTYGADSHGGEKPTFISVLHDCPTVDSEGMVFKSSSGTPMIAANAPIIQPAFIFGVGAFPGTKQPSSNSLSKPSLNSQSSPKQAQEATANSMRETIRDRQTLVVEKRVPSKTESVPPAFPRVRPIMERKHGSDLTLVRDTRSVAKEKRSSLSLDPRRTAPEPPRGIETLLRRYSLKNSIKSRSSLKKKRDSGAWSITDKTIFQDLGQVPEDEEQEKDSEEKGNDTFISTTETSDTPSSKFKVTTSTPIKKDDATAISAENAAVGTEQSGSEDEATNFDSNAHSYPISTDLKTEDDLTPIKPQGQTDLLRMPSSFMNSSNTFANLNNFISNIDKEYSPENSDSGRIEKDEPAGKAQPEQITVKKRQRTLAPGGYLSPSIPRMESENSLNQELGSRISDLSDLSFANDMPTYTNTAHAVSISPGTRNVCSFSPLEPRSPQDVSNNGKMRSNLHIPLRQLSEDMCDKTITTQEGESVNIFEDAPEEEGSLTTSTSGSVPNIHQKAISIDTMNTSCALVPVSHVRTSIHMNGDSSVLDWSTSDGILSKARPLPTSNHVRKKSGNRLSNNLTLSKSMMSMFKNLDQINVTDIQDPMPVSDLLSKGVDPIEPIEPLKNDQVTLKAESIGAESDSINMDLADRKHVTIFHDNVSDKNFKSTRMENSDKGSLGSGAPQATHLFHTGNKDMKSHETLLSPITETPAAALSATSLTRKESISSDGKSVKDETKKSGKGNWFMRLIMSFTKPKKTVIQEHMTVLPFDDVNIITLQQFSYQGVEYEIRQMERRKDKQKVEYDCRLLDGDFKFKINIYGENSAATKVSVKQKGRSDELAFTKLNTDIEALIKAKENAANVK</sequence>
<comment type="catalytic activity">
    <reaction evidence="11">
        <text>L-seryl-[protein] + ATP = O-phospho-L-seryl-[protein] + ADP + H(+)</text>
        <dbReference type="Rhea" id="RHEA:17989"/>
        <dbReference type="Rhea" id="RHEA-COMP:9863"/>
        <dbReference type="Rhea" id="RHEA-COMP:11604"/>
        <dbReference type="ChEBI" id="CHEBI:15378"/>
        <dbReference type="ChEBI" id="CHEBI:29999"/>
        <dbReference type="ChEBI" id="CHEBI:30616"/>
        <dbReference type="ChEBI" id="CHEBI:83421"/>
        <dbReference type="ChEBI" id="CHEBI:456216"/>
        <dbReference type="EC" id="2.7.11.1"/>
    </reaction>
</comment>
<evidence type="ECO:0000256" key="10">
    <source>
        <dbReference type="ARBA" id="ARBA00047899"/>
    </source>
</evidence>
<dbReference type="SMART" id="SM00220">
    <property type="entry name" value="S_TKc"/>
    <property type="match status" value="1"/>
</dbReference>
<dbReference type="InParanoid" id="Q75DQ1"/>
<dbReference type="GO" id="GO:0030163">
    <property type="term" value="P:protein catabolic process"/>
    <property type="evidence" value="ECO:0007669"/>
    <property type="project" value="EnsemblFungi"/>
</dbReference>
<dbReference type="PANTHER" id="PTHR24346">
    <property type="entry name" value="MAP/MICROTUBULE AFFINITY-REGULATING KINASE"/>
    <property type="match status" value="1"/>
</dbReference>
<dbReference type="InterPro" id="IPR017441">
    <property type="entry name" value="Protein_kinase_ATP_BS"/>
</dbReference>
<comment type="subcellular location">
    <subcellularLocation>
        <location evidence="1">Bud neck</location>
    </subcellularLocation>
</comment>
<name>Q75DQ1_EREGS</name>
<dbReference type="Proteomes" id="UP000000591">
    <property type="component" value="Chromosome II"/>
</dbReference>
<dbReference type="GO" id="GO:0004674">
    <property type="term" value="F:protein serine/threonine kinase activity"/>
    <property type="evidence" value="ECO:0000318"/>
    <property type="project" value="GO_Central"/>
</dbReference>
<evidence type="ECO:0000256" key="9">
    <source>
        <dbReference type="ARBA" id="ARBA00022840"/>
    </source>
</evidence>
<dbReference type="Pfam" id="PF00069">
    <property type="entry name" value="Pkinase"/>
    <property type="match status" value="1"/>
</dbReference>
<keyword evidence="7 12" id="KW-0547">Nucleotide-binding</keyword>
<protein>
    <recommendedName>
        <fullName evidence="3">non-specific serine/threonine protein kinase</fullName>
        <ecNumber evidence="3">2.7.11.1</ecNumber>
    </recommendedName>
</protein>
<dbReference type="GO" id="GO:0000086">
    <property type="term" value="P:G2/M transition of mitotic cell cycle"/>
    <property type="evidence" value="ECO:0000318"/>
    <property type="project" value="GO_Central"/>
</dbReference>
<feature type="compositionally biased region" description="Low complexity" evidence="13">
    <location>
        <begin position="481"/>
        <end position="499"/>
    </location>
</feature>
<feature type="region of interest" description="Disordered" evidence="13">
    <location>
        <begin position="552"/>
        <end position="588"/>
    </location>
</feature>
<feature type="compositionally biased region" description="Low complexity" evidence="13">
    <location>
        <begin position="62"/>
        <end position="72"/>
    </location>
</feature>
<feature type="region of interest" description="Disordered" evidence="13">
    <location>
        <begin position="1"/>
        <end position="72"/>
    </location>
</feature>
<evidence type="ECO:0000256" key="4">
    <source>
        <dbReference type="ARBA" id="ARBA00022527"/>
    </source>
</evidence>
<dbReference type="FunFam" id="1.10.510.10:FF:000394">
    <property type="entry name" value="Serine/threonine-protein kinase HSL1"/>
    <property type="match status" value="1"/>
</dbReference>
<dbReference type="RefSeq" id="NP_982913.1">
    <property type="nucleotide sequence ID" value="NM_208266.1"/>
</dbReference>
<dbReference type="GO" id="GO:0000144">
    <property type="term" value="C:cellular bud neck septin ring"/>
    <property type="evidence" value="ECO:0007669"/>
    <property type="project" value="EnsemblFungi"/>
</dbReference>
<dbReference type="PROSITE" id="PS00108">
    <property type="entry name" value="PROTEIN_KINASE_ST"/>
    <property type="match status" value="1"/>
</dbReference>
<keyword evidence="4" id="KW-0723">Serine/threonine-protein kinase</keyword>
<dbReference type="InterPro" id="IPR000719">
    <property type="entry name" value="Prot_kinase_dom"/>
</dbReference>
<evidence type="ECO:0000256" key="13">
    <source>
        <dbReference type="SAM" id="MobiDB-lite"/>
    </source>
</evidence>
<feature type="region of interest" description="Disordered" evidence="13">
    <location>
        <begin position="910"/>
        <end position="934"/>
    </location>
</feature>
<evidence type="ECO:0000313" key="15">
    <source>
        <dbReference type="EMBL" id="AAS50737.1"/>
    </source>
</evidence>
<dbReference type="Gene3D" id="1.10.510.10">
    <property type="entry name" value="Transferase(Phosphotransferase) domain 1"/>
    <property type="match status" value="1"/>
</dbReference>
<dbReference type="OrthoDB" id="504170at2759"/>
<feature type="compositionally biased region" description="Low complexity" evidence="13">
    <location>
        <begin position="640"/>
        <end position="660"/>
    </location>
</feature>
<proteinExistence type="inferred from homology"/>
<comment type="similarity">
    <text evidence="2">Belongs to the protein kinase superfamily. CAMK Ser/Thr protein kinase family. NIM1 subfamily.</text>
</comment>
<feature type="compositionally biased region" description="Basic and acidic residues" evidence="13">
    <location>
        <begin position="702"/>
        <end position="736"/>
    </location>
</feature>
<evidence type="ECO:0000256" key="6">
    <source>
        <dbReference type="ARBA" id="ARBA00022679"/>
    </source>
</evidence>
<evidence type="ECO:0000256" key="3">
    <source>
        <dbReference type="ARBA" id="ARBA00012513"/>
    </source>
</evidence>
<feature type="compositionally biased region" description="Basic and acidic residues" evidence="13">
    <location>
        <begin position="1"/>
        <end position="23"/>
    </location>
</feature>
<feature type="region of interest" description="Disordered" evidence="13">
    <location>
        <begin position="640"/>
        <end position="674"/>
    </location>
</feature>
<dbReference type="PANTHER" id="PTHR24346:SF110">
    <property type="entry name" value="NON-SPECIFIC SERINE_THREONINE PROTEIN KINASE"/>
    <property type="match status" value="1"/>
</dbReference>
<feature type="region of interest" description="Disordered" evidence="13">
    <location>
        <begin position="468"/>
        <end position="527"/>
    </location>
</feature>
<evidence type="ECO:0000256" key="1">
    <source>
        <dbReference type="ARBA" id="ARBA00004266"/>
    </source>
</evidence>
<dbReference type="GO" id="GO:1900481">
    <property type="term" value="P:negative regulation of diacylglycerol biosynthetic process"/>
    <property type="evidence" value="ECO:0007669"/>
    <property type="project" value="EnsemblFungi"/>
</dbReference>
<dbReference type="GO" id="GO:0005737">
    <property type="term" value="C:cytoplasm"/>
    <property type="evidence" value="ECO:0000318"/>
    <property type="project" value="GO_Central"/>
</dbReference>
<dbReference type="PROSITE" id="PS50011">
    <property type="entry name" value="PROTEIN_KINASE_DOM"/>
    <property type="match status" value="1"/>
</dbReference>
<feature type="region of interest" description="Disordered" evidence="13">
    <location>
        <begin position="702"/>
        <end position="743"/>
    </location>
</feature>
<dbReference type="InterPro" id="IPR008271">
    <property type="entry name" value="Ser/Thr_kinase_AS"/>
</dbReference>